<reference evidence="2 3" key="1">
    <citation type="submission" date="2019-11" db="EMBL/GenBank/DDBJ databases">
        <title>Novel species isolated from a subtropical stream in China.</title>
        <authorList>
            <person name="Lu H."/>
        </authorList>
    </citation>
    <scope>NUCLEOTIDE SEQUENCE [LARGE SCALE GENOMIC DNA]</scope>
    <source>
        <strain evidence="2 3">FT92W</strain>
    </source>
</reference>
<dbReference type="AlphaFoldDB" id="A0A7X2ISY9"/>
<keyword evidence="3" id="KW-1185">Reference proteome</keyword>
<accession>A0A7X2ISY9</accession>
<organism evidence="2 3">
    <name type="scientific">Pseudoduganella rivuli</name>
    <dbReference type="NCBI Taxonomy" id="2666085"/>
    <lineage>
        <taxon>Bacteria</taxon>
        <taxon>Pseudomonadati</taxon>
        <taxon>Pseudomonadota</taxon>
        <taxon>Betaproteobacteria</taxon>
        <taxon>Burkholderiales</taxon>
        <taxon>Oxalobacteraceae</taxon>
        <taxon>Telluria group</taxon>
        <taxon>Pseudoduganella</taxon>
    </lineage>
</organism>
<dbReference type="Proteomes" id="UP000446768">
    <property type="component" value="Unassembled WGS sequence"/>
</dbReference>
<comment type="caution">
    <text evidence="2">The sequence shown here is derived from an EMBL/GenBank/DDBJ whole genome shotgun (WGS) entry which is preliminary data.</text>
</comment>
<gene>
    <name evidence="2" type="ORF">GJ700_27515</name>
</gene>
<protein>
    <submittedName>
        <fullName evidence="2">Uncharacterized protein</fullName>
    </submittedName>
</protein>
<keyword evidence="1" id="KW-0175">Coiled coil</keyword>
<dbReference type="RefSeq" id="WP_154380041.1">
    <property type="nucleotide sequence ID" value="NZ_WKJJ01000020.1"/>
</dbReference>
<evidence type="ECO:0000313" key="3">
    <source>
        <dbReference type="Proteomes" id="UP000446768"/>
    </source>
</evidence>
<evidence type="ECO:0000313" key="2">
    <source>
        <dbReference type="EMBL" id="MRV75474.1"/>
    </source>
</evidence>
<sequence length="539" mass="61162">MNDPFDKTRIAQGLNNLISEIKSTQAEILHSLQQNDDLTTSHIETGYLEFYKQLEHKRPFRLNPFHCDLMLNGVMDILRRALAEREKFDALRSAWQERFHQLNELSQTAHTAKIEFESRSNLFGAEAAIGELSFRVSTEVAKQISEKIDSFLTQDQWSAQKAWNYTTAAGGTHSHGFLAQFPVQREQDTIKFSALEFAALSKNYPLNSSESYPATGNSTDKSDAKELMQELHEKVRIHEATTAKDVYARRVTDLLDNLELKLNAFKSKGAPHNYLEQLEPIRNRYVRDLLEAGERINCIAEGVRIIYGIDVTQPTIEDCTKSQVRLLDSYIAFTQNCIRLINNLSIMERRTTVSIYLAFSEFKELNNENDLRRATFKFRSPIMMASHIRIRNISAHLSRSTILGTISIGIKPPSTAVFKYGKFSVAQSTVQSTTGSIRICADDARPWLTTSSAEFLPSDFEHKQSQLGHLWLGRVFVRSGREPECQQNGELWNVSPLSAGDSSLWEVYATNSSRGEPIMDCEGGVELDLDIVFLEDLED</sequence>
<proteinExistence type="predicted"/>
<evidence type="ECO:0000256" key="1">
    <source>
        <dbReference type="SAM" id="Coils"/>
    </source>
</evidence>
<name>A0A7X2ISY9_9BURK</name>
<feature type="coiled-coil region" evidence="1">
    <location>
        <begin position="221"/>
        <end position="268"/>
    </location>
</feature>
<dbReference type="EMBL" id="WKJJ01000020">
    <property type="protein sequence ID" value="MRV75474.1"/>
    <property type="molecule type" value="Genomic_DNA"/>
</dbReference>